<evidence type="ECO:0000313" key="8">
    <source>
        <dbReference type="EMBL" id="MBP2186915.1"/>
    </source>
</evidence>
<dbReference type="Gene3D" id="1.10.10.10">
    <property type="entry name" value="Winged helix-like DNA-binding domain superfamily/Winged helix DNA-binding domain"/>
    <property type="match status" value="1"/>
</dbReference>
<evidence type="ECO:0000313" key="9">
    <source>
        <dbReference type="Proteomes" id="UP000741013"/>
    </source>
</evidence>
<name>A0ABS4Q5G1_9PSEU</name>
<dbReference type="InterPro" id="IPR036388">
    <property type="entry name" value="WH-like_DNA-bd_sf"/>
</dbReference>
<keyword evidence="4" id="KW-0238">DNA-binding</keyword>
<dbReference type="EMBL" id="JAGGMS010000001">
    <property type="protein sequence ID" value="MBP2186915.1"/>
    <property type="molecule type" value="Genomic_DNA"/>
</dbReference>
<evidence type="ECO:0000256" key="2">
    <source>
        <dbReference type="ARBA" id="ARBA00023015"/>
    </source>
</evidence>
<comment type="similarity">
    <text evidence="1">Belongs to the sigma-70 factor family. ECF subfamily.</text>
</comment>
<dbReference type="SUPFAM" id="SSF88946">
    <property type="entry name" value="Sigma2 domain of RNA polymerase sigma factors"/>
    <property type="match status" value="1"/>
</dbReference>
<comment type="caution">
    <text evidence="8">The sequence shown here is derived from an EMBL/GenBank/DDBJ whole genome shotgun (WGS) entry which is preliminary data.</text>
</comment>
<dbReference type="Gene3D" id="1.10.1740.10">
    <property type="match status" value="1"/>
</dbReference>
<dbReference type="CDD" id="cd06171">
    <property type="entry name" value="Sigma70_r4"/>
    <property type="match status" value="1"/>
</dbReference>
<protein>
    <submittedName>
        <fullName evidence="8">RNA polymerase sigma-70 factor (ECF subfamily)</fullName>
    </submittedName>
</protein>
<reference evidence="8 9" key="1">
    <citation type="submission" date="2021-03" db="EMBL/GenBank/DDBJ databases">
        <title>Sequencing the genomes of 1000 actinobacteria strains.</title>
        <authorList>
            <person name="Klenk H.-P."/>
        </authorList>
    </citation>
    <scope>NUCLEOTIDE SEQUENCE [LARGE SCALE GENOMIC DNA]</scope>
    <source>
        <strain evidence="8 9">DSM 45510</strain>
    </source>
</reference>
<evidence type="ECO:0000259" key="7">
    <source>
        <dbReference type="Pfam" id="PF04545"/>
    </source>
</evidence>
<dbReference type="PANTHER" id="PTHR43133:SF58">
    <property type="entry name" value="ECF RNA POLYMERASE SIGMA FACTOR SIGD"/>
    <property type="match status" value="1"/>
</dbReference>
<feature type="domain" description="RNA polymerase sigma-70 region 2" evidence="6">
    <location>
        <begin position="33"/>
        <end position="92"/>
    </location>
</feature>
<dbReference type="InterPro" id="IPR013325">
    <property type="entry name" value="RNA_pol_sigma_r2"/>
</dbReference>
<evidence type="ECO:0000256" key="4">
    <source>
        <dbReference type="ARBA" id="ARBA00023125"/>
    </source>
</evidence>
<keyword evidence="2" id="KW-0805">Transcription regulation</keyword>
<evidence type="ECO:0000259" key="6">
    <source>
        <dbReference type="Pfam" id="PF04542"/>
    </source>
</evidence>
<evidence type="ECO:0000256" key="3">
    <source>
        <dbReference type="ARBA" id="ARBA00023082"/>
    </source>
</evidence>
<proteinExistence type="inferred from homology"/>
<dbReference type="InterPro" id="IPR039425">
    <property type="entry name" value="RNA_pol_sigma-70-like"/>
</dbReference>
<dbReference type="Proteomes" id="UP000741013">
    <property type="component" value="Unassembled WGS sequence"/>
</dbReference>
<evidence type="ECO:0000256" key="1">
    <source>
        <dbReference type="ARBA" id="ARBA00010641"/>
    </source>
</evidence>
<dbReference type="Pfam" id="PF04545">
    <property type="entry name" value="Sigma70_r4"/>
    <property type="match status" value="1"/>
</dbReference>
<evidence type="ECO:0000256" key="5">
    <source>
        <dbReference type="ARBA" id="ARBA00023163"/>
    </source>
</evidence>
<gene>
    <name evidence="8" type="ORF">JOM49_008441</name>
</gene>
<keyword evidence="3" id="KW-0731">Sigma factor</keyword>
<dbReference type="PANTHER" id="PTHR43133">
    <property type="entry name" value="RNA POLYMERASE ECF-TYPE SIGMA FACTO"/>
    <property type="match status" value="1"/>
</dbReference>
<dbReference type="Pfam" id="PF04542">
    <property type="entry name" value="Sigma70_r2"/>
    <property type="match status" value="1"/>
</dbReference>
<accession>A0ABS4Q5G1</accession>
<dbReference type="InterPro" id="IPR007630">
    <property type="entry name" value="RNA_pol_sigma70_r4"/>
</dbReference>
<dbReference type="InterPro" id="IPR007627">
    <property type="entry name" value="RNA_pol_sigma70_r2"/>
</dbReference>
<dbReference type="SUPFAM" id="SSF88659">
    <property type="entry name" value="Sigma3 and sigma4 domains of RNA polymerase sigma factors"/>
    <property type="match status" value="1"/>
</dbReference>
<keyword evidence="9" id="KW-1185">Reference proteome</keyword>
<organism evidence="8 9">
    <name type="scientific">Amycolatopsis magusensis</name>
    <dbReference type="NCBI Taxonomy" id="882444"/>
    <lineage>
        <taxon>Bacteria</taxon>
        <taxon>Bacillati</taxon>
        <taxon>Actinomycetota</taxon>
        <taxon>Actinomycetes</taxon>
        <taxon>Pseudonocardiales</taxon>
        <taxon>Pseudonocardiaceae</taxon>
        <taxon>Amycolatopsis</taxon>
    </lineage>
</organism>
<dbReference type="RefSeq" id="WP_209670305.1">
    <property type="nucleotide sequence ID" value="NZ_JAGGMS010000001.1"/>
</dbReference>
<dbReference type="InterPro" id="IPR013324">
    <property type="entry name" value="RNA_pol_sigma_r3/r4-like"/>
</dbReference>
<keyword evidence="5" id="KW-0804">Transcription</keyword>
<sequence length="159" mass="16891">METAEKLCVQPSETCAAVVAEAATGNPAALERLIAAIRPSVVRYCRARIGKHGDSFAPADEVAQEVCISVLTALPTRRDDGSLRAFVYEIAFQRVGEARPGTDDQLGAVIHALPEIEREVIVLRVALGMSAEHAAEAMGSTAAAVRRIQQRALTSLRGA</sequence>
<feature type="domain" description="RNA polymerase sigma-70 region 4" evidence="7">
    <location>
        <begin position="110"/>
        <end position="157"/>
    </location>
</feature>